<evidence type="ECO:0000313" key="1">
    <source>
        <dbReference type="EMBL" id="RKE88763.1"/>
    </source>
</evidence>
<organism evidence="1 2">
    <name type="scientific">Epilithonimonas arachidiradicis</name>
    <dbReference type="NCBI Taxonomy" id="1617282"/>
    <lineage>
        <taxon>Bacteria</taxon>
        <taxon>Pseudomonadati</taxon>
        <taxon>Bacteroidota</taxon>
        <taxon>Flavobacteriia</taxon>
        <taxon>Flavobacteriales</taxon>
        <taxon>Weeksellaceae</taxon>
        <taxon>Chryseobacterium group</taxon>
        <taxon>Epilithonimonas</taxon>
    </lineage>
</organism>
<comment type="caution">
    <text evidence="1">The sequence shown here is derived from an EMBL/GenBank/DDBJ whole genome shotgun (WGS) entry which is preliminary data.</text>
</comment>
<reference evidence="1 2" key="1">
    <citation type="submission" date="2018-09" db="EMBL/GenBank/DDBJ databases">
        <title>Genomic Encyclopedia of Archaeal and Bacterial Type Strains, Phase II (KMG-II): from individual species to whole genera.</title>
        <authorList>
            <person name="Goeker M."/>
        </authorList>
    </citation>
    <scope>NUCLEOTIDE SEQUENCE [LARGE SCALE GENOMIC DNA]</scope>
    <source>
        <strain evidence="1 2">DSM 27620</strain>
    </source>
</reference>
<dbReference type="AlphaFoldDB" id="A0A420DB11"/>
<name>A0A420DB11_9FLAO</name>
<dbReference type="EMBL" id="RAQH01000002">
    <property type="protein sequence ID" value="RKE88763.1"/>
    <property type="molecule type" value="Genomic_DNA"/>
</dbReference>
<protein>
    <submittedName>
        <fullName evidence="1">Uncharacterized protein</fullName>
    </submittedName>
</protein>
<evidence type="ECO:0000313" key="2">
    <source>
        <dbReference type="Proteomes" id="UP000285906"/>
    </source>
</evidence>
<gene>
    <name evidence="1" type="ORF">BXY58_0886</name>
</gene>
<dbReference type="Proteomes" id="UP000285906">
    <property type="component" value="Unassembled WGS sequence"/>
</dbReference>
<accession>A0A420DB11</accession>
<sequence>MDLVGERTNLKDLLITFVGSAKYLEGEPTIFTGSLSLFIGLAIFY</sequence>
<proteinExistence type="predicted"/>